<feature type="domain" description="4'-phosphopantetheinyl transferase N-terminal" evidence="4">
    <location>
        <begin position="4"/>
        <end position="89"/>
    </location>
</feature>
<dbReference type="GO" id="GO:0005829">
    <property type="term" value="C:cytosol"/>
    <property type="evidence" value="ECO:0007669"/>
    <property type="project" value="TreeGrafter"/>
</dbReference>
<evidence type="ECO:0000256" key="2">
    <source>
        <dbReference type="ARBA" id="ARBA00022679"/>
    </source>
</evidence>
<dbReference type="PANTHER" id="PTHR12215:SF10">
    <property type="entry name" value="L-AMINOADIPATE-SEMIALDEHYDE DEHYDROGENASE-PHOSPHOPANTETHEINYL TRANSFERASE"/>
    <property type="match status" value="1"/>
</dbReference>
<dbReference type="InterPro" id="IPR055066">
    <property type="entry name" value="AASDHPPT_N"/>
</dbReference>
<evidence type="ECO:0000259" key="3">
    <source>
        <dbReference type="Pfam" id="PF01648"/>
    </source>
</evidence>
<evidence type="ECO:0000313" key="5">
    <source>
        <dbReference type="EMBL" id="GBF81467.1"/>
    </source>
</evidence>
<dbReference type="InterPro" id="IPR050559">
    <property type="entry name" value="P-Pant_transferase_sf"/>
</dbReference>
<evidence type="ECO:0000259" key="4">
    <source>
        <dbReference type="Pfam" id="PF22624"/>
    </source>
</evidence>
<dbReference type="GO" id="GO:0019878">
    <property type="term" value="P:lysine biosynthetic process via aminoadipic acid"/>
    <property type="evidence" value="ECO:0007669"/>
    <property type="project" value="TreeGrafter"/>
</dbReference>
<feature type="domain" description="4'-phosphopantetheinyl transferase" evidence="3">
    <location>
        <begin position="99"/>
        <end position="203"/>
    </location>
</feature>
<sequence length="222" mass="25458">MESSDQEIKTLFNILNEEEQTKAKRFVLAQHQRRFIVARTTLKIILSNYLKIAPNQIKFEYSSRGKPTLIKDINPNKLEFNVSHSEELALYGITRDRLIGVDVEYNSPIPDAEQLAKRFFCPQEYEIIRPLTSPEKEQTFFQLWTAKEAYLKATGEGISGGLDQIFVSLKTKPKFLALPHSGKPLTDWTLFTLTPQTGYLASVVVQGNHCALKYWELNQSVF</sequence>
<proteinExistence type="inferred from homology"/>
<dbReference type="AlphaFoldDB" id="A0A401IJK8"/>
<organism evidence="5 6">
    <name type="scientific">Aphanothece sacrum FPU1</name>
    <dbReference type="NCBI Taxonomy" id="1920663"/>
    <lineage>
        <taxon>Bacteria</taxon>
        <taxon>Bacillati</taxon>
        <taxon>Cyanobacteriota</taxon>
        <taxon>Cyanophyceae</taxon>
        <taxon>Oscillatoriophycideae</taxon>
        <taxon>Chroococcales</taxon>
        <taxon>Aphanothecaceae</taxon>
        <taxon>Aphanothece</taxon>
    </lineage>
</organism>
<dbReference type="InterPro" id="IPR037143">
    <property type="entry name" value="4-PPantetheinyl_Trfase_dom_sf"/>
</dbReference>
<comment type="similarity">
    <text evidence="1">Belongs to the P-Pant transferase superfamily. Gsp/Sfp/HetI/AcpT family.</text>
</comment>
<reference evidence="6" key="1">
    <citation type="submission" date="2017-05" db="EMBL/GenBank/DDBJ databases">
        <title>Physiological properties and genetic analysis related to exopolysaccharide production of fresh-water unicellular cyanobacterium Aphanothece sacrum, Suizenji Nori, that has been cultured as a food source in Japan.</title>
        <authorList>
            <person name="Kanesaki Y."/>
            <person name="Yoshikawa S."/>
            <person name="Ohki K."/>
        </authorList>
    </citation>
    <scope>NUCLEOTIDE SEQUENCE [LARGE SCALE GENOMIC DNA]</scope>
    <source>
        <strain evidence="6">FPU1</strain>
    </source>
</reference>
<dbReference type="Gene3D" id="3.90.470.20">
    <property type="entry name" value="4'-phosphopantetheinyl transferase domain"/>
    <property type="match status" value="2"/>
</dbReference>
<dbReference type="Pfam" id="PF01648">
    <property type="entry name" value="ACPS"/>
    <property type="match status" value="1"/>
</dbReference>
<keyword evidence="2 5" id="KW-0808">Transferase</keyword>
<evidence type="ECO:0000256" key="1">
    <source>
        <dbReference type="ARBA" id="ARBA00010990"/>
    </source>
</evidence>
<comment type="caution">
    <text evidence="5">The sequence shown here is derived from an EMBL/GenBank/DDBJ whole genome shotgun (WGS) entry which is preliminary data.</text>
</comment>
<dbReference type="GO" id="GO:0000287">
    <property type="term" value="F:magnesium ion binding"/>
    <property type="evidence" value="ECO:0007669"/>
    <property type="project" value="InterPro"/>
</dbReference>
<dbReference type="GO" id="GO:0008897">
    <property type="term" value="F:holo-[acyl-carrier-protein] synthase activity"/>
    <property type="evidence" value="ECO:0007669"/>
    <property type="project" value="InterPro"/>
</dbReference>
<dbReference type="Proteomes" id="UP000287247">
    <property type="component" value="Unassembled WGS sequence"/>
</dbReference>
<keyword evidence="6" id="KW-1185">Reference proteome</keyword>
<accession>A0A401IJK8</accession>
<evidence type="ECO:0000313" key="6">
    <source>
        <dbReference type="Proteomes" id="UP000287247"/>
    </source>
</evidence>
<name>A0A401IJK8_APHSA</name>
<dbReference type="EMBL" id="BDQK01000013">
    <property type="protein sequence ID" value="GBF81467.1"/>
    <property type="molecule type" value="Genomic_DNA"/>
</dbReference>
<gene>
    <name evidence="5" type="ORF">AsFPU1_2881</name>
</gene>
<dbReference type="InterPro" id="IPR008278">
    <property type="entry name" value="4-PPantetheinyl_Trfase_dom"/>
</dbReference>
<protein>
    <submittedName>
        <fullName evidence="5">4-phosphopantetheinyl transferase</fullName>
    </submittedName>
</protein>
<dbReference type="PANTHER" id="PTHR12215">
    <property type="entry name" value="PHOSPHOPANTETHEINE TRANSFERASE"/>
    <property type="match status" value="1"/>
</dbReference>
<dbReference type="SUPFAM" id="SSF56214">
    <property type="entry name" value="4'-phosphopantetheinyl transferase"/>
    <property type="match status" value="2"/>
</dbReference>
<dbReference type="Pfam" id="PF22624">
    <property type="entry name" value="AASDHPPT_N"/>
    <property type="match status" value="1"/>
</dbReference>